<keyword evidence="3" id="KW-1185">Reference proteome</keyword>
<evidence type="ECO:0000256" key="1">
    <source>
        <dbReference type="SAM" id="MobiDB-lite"/>
    </source>
</evidence>
<dbReference type="EMBL" id="SRLO01001192">
    <property type="protein sequence ID" value="TNN40402.1"/>
    <property type="molecule type" value="Genomic_DNA"/>
</dbReference>
<reference evidence="2 3" key="1">
    <citation type="submission" date="2019-03" db="EMBL/GenBank/DDBJ databases">
        <title>First draft genome of Liparis tanakae, snailfish: a comprehensive survey of snailfish specific genes.</title>
        <authorList>
            <person name="Kim W."/>
            <person name="Song I."/>
            <person name="Jeong J.-H."/>
            <person name="Kim D."/>
            <person name="Kim S."/>
            <person name="Ryu S."/>
            <person name="Song J.Y."/>
            <person name="Lee S.K."/>
        </authorList>
    </citation>
    <scope>NUCLEOTIDE SEQUENCE [LARGE SCALE GENOMIC DNA]</scope>
    <source>
        <tissue evidence="2">Muscle</tissue>
    </source>
</reference>
<proteinExistence type="predicted"/>
<evidence type="ECO:0000313" key="2">
    <source>
        <dbReference type="EMBL" id="TNN40402.1"/>
    </source>
</evidence>
<name>A0A4Z2FJE7_9TELE</name>
<organism evidence="2 3">
    <name type="scientific">Liparis tanakae</name>
    <name type="common">Tanaka's snailfish</name>
    <dbReference type="NCBI Taxonomy" id="230148"/>
    <lineage>
        <taxon>Eukaryota</taxon>
        <taxon>Metazoa</taxon>
        <taxon>Chordata</taxon>
        <taxon>Craniata</taxon>
        <taxon>Vertebrata</taxon>
        <taxon>Euteleostomi</taxon>
        <taxon>Actinopterygii</taxon>
        <taxon>Neopterygii</taxon>
        <taxon>Teleostei</taxon>
        <taxon>Neoteleostei</taxon>
        <taxon>Acanthomorphata</taxon>
        <taxon>Eupercaria</taxon>
        <taxon>Perciformes</taxon>
        <taxon>Cottioidei</taxon>
        <taxon>Cottales</taxon>
        <taxon>Liparidae</taxon>
        <taxon>Liparis</taxon>
    </lineage>
</organism>
<evidence type="ECO:0000313" key="3">
    <source>
        <dbReference type="Proteomes" id="UP000314294"/>
    </source>
</evidence>
<feature type="region of interest" description="Disordered" evidence="1">
    <location>
        <begin position="1"/>
        <end position="26"/>
    </location>
</feature>
<dbReference type="Proteomes" id="UP000314294">
    <property type="component" value="Unassembled WGS sequence"/>
</dbReference>
<gene>
    <name evidence="2" type="ORF">EYF80_049416</name>
</gene>
<comment type="caution">
    <text evidence="2">The sequence shown here is derived from an EMBL/GenBank/DDBJ whole genome shotgun (WGS) entry which is preliminary data.</text>
</comment>
<accession>A0A4Z2FJE7</accession>
<protein>
    <submittedName>
        <fullName evidence="2">Uncharacterized protein</fullName>
    </submittedName>
</protein>
<sequence>MSHGVGVPSLTRETGRGRGGGVGRRRWPAALAGGVGRRRWAAALGGGVGRRRAPVQIDGVLRDSKGFKRPNGSPLRVYVLMLTTKDGAPRTGQPFVKQEHTEDIELLTGTIQLATPGEEEEKT</sequence>
<dbReference type="AlphaFoldDB" id="A0A4Z2FJE7"/>